<dbReference type="Proteomes" id="UP000011770">
    <property type="component" value="Unassembled WGS sequence"/>
</dbReference>
<dbReference type="AlphaFoldDB" id="M3GWM0"/>
<comment type="caution">
    <text evidence="1">The sequence shown here is derived from an EMBL/GenBank/DDBJ whole genome shotgun (WGS) entry which is preliminary data.</text>
</comment>
<organism evidence="1 2">
    <name type="scientific">Leptospira weilii serovar Topaz str. LT2116</name>
    <dbReference type="NCBI Taxonomy" id="1088540"/>
    <lineage>
        <taxon>Bacteria</taxon>
        <taxon>Pseudomonadati</taxon>
        <taxon>Spirochaetota</taxon>
        <taxon>Spirochaetia</taxon>
        <taxon>Leptospirales</taxon>
        <taxon>Leptospiraceae</taxon>
        <taxon>Leptospira</taxon>
    </lineage>
</organism>
<evidence type="ECO:0000313" key="1">
    <source>
        <dbReference type="EMBL" id="EMF81301.1"/>
    </source>
</evidence>
<sequence length="101" mass="11610">MAHGELLAENYEILSSYLADSESAILPSFPRFLNAAEKIKSIQPDFSKTLDSLQEIYIQLKEINSSILDEKEEIFFSPDRLQFVQSRLDLISKMKKNMVPI</sequence>
<dbReference type="EMBL" id="AHOR02000035">
    <property type="protein sequence ID" value="EMF81301.1"/>
    <property type="molecule type" value="Genomic_DNA"/>
</dbReference>
<dbReference type="Gene3D" id="6.10.140.1090">
    <property type="match status" value="1"/>
</dbReference>
<accession>M3GWM0</accession>
<evidence type="ECO:0000313" key="2">
    <source>
        <dbReference type="Proteomes" id="UP000011770"/>
    </source>
</evidence>
<gene>
    <name evidence="1" type="ORF">LEP1GSC188_4992</name>
</gene>
<name>M3GWM0_9LEPT</name>
<protein>
    <submittedName>
        <fullName evidence="1">Uncharacterized protein</fullName>
    </submittedName>
</protein>
<proteinExistence type="predicted"/>
<reference evidence="1 2" key="1">
    <citation type="submission" date="2013-01" db="EMBL/GenBank/DDBJ databases">
        <authorList>
            <person name="Harkins D.M."/>
            <person name="Durkin A.S."/>
            <person name="Brinkac L.M."/>
            <person name="Haft D.H."/>
            <person name="Selengut J.D."/>
            <person name="Sanka R."/>
            <person name="DePew J."/>
            <person name="Purushe J."/>
            <person name="Tulsiani S.M."/>
            <person name="Graham G.C."/>
            <person name="Burns M.-A."/>
            <person name="Dohnt M.F."/>
            <person name="Smythe L.D."/>
            <person name="McKay D.B."/>
            <person name="Craig S.B."/>
            <person name="Vinetz J.M."/>
            <person name="Sutton G.G."/>
            <person name="Nierman W.C."/>
            <person name="Fouts D.E."/>
        </authorList>
    </citation>
    <scope>NUCLEOTIDE SEQUENCE [LARGE SCALE GENOMIC DNA]</scope>
    <source>
        <strain evidence="1 2">LT2116</strain>
    </source>
</reference>